<dbReference type="RefSeq" id="WP_114043976.1">
    <property type="nucleotide sequence ID" value="NZ_CP025198.1"/>
</dbReference>
<keyword evidence="1" id="KW-0808">Transferase</keyword>
<organism evidence="1 2">
    <name type="scientific">Acidipropionibacterium virtanenii</name>
    <dbReference type="NCBI Taxonomy" id="2057246"/>
    <lineage>
        <taxon>Bacteria</taxon>
        <taxon>Bacillati</taxon>
        <taxon>Actinomycetota</taxon>
        <taxon>Actinomycetes</taxon>
        <taxon>Propionibacteriales</taxon>
        <taxon>Propionibacteriaceae</taxon>
        <taxon>Acidipropionibacterium</taxon>
    </lineage>
</organism>
<dbReference type="EC" id="2.7.4.25" evidence="1"/>
<dbReference type="Proteomes" id="UP000251995">
    <property type="component" value="Chromosome"/>
</dbReference>
<protein>
    <submittedName>
        <fullName evidence="1">Cytidylate kinase</fullName>
        <ecNumber evidence="1">2.7.4.25</ecNumber>
    </submittedName>
</protein>
<dbReference type="Gene3D" id="3.40.50.300">
    <property type="entry name" value="P-loop containing nucleotide triphosphate hydrolases"/>
    <property type="match status" value="2"/>
</dbReference>
<dbReference type="SUPFAM" id="SSF52540">
    <property type="entry name" value="P-loop containing nucleoside triphosphate hydrolases"/>
    <property type="match status" value="1"/>
</dbReference>
<reference evidence="1 2" key="1">
    <citation type="submission" date="2017-12" db="EMBL/GenBank/DDBJ databases">
        <title>The whole genome sequence of the Acidipropionibacterium virtanenii sp. nov. type strain JS278.</title>
        <authorList>
            <person name="Laine P."/>
            <person name="Deptula P."/>
            <person name="Varmanen P."/>
            <person name="Auvinen P."/>
        </authorList>
    </citation>
    <scope>NUCLEOTIDE SEQUENCE [LARGE SCALE GENOMIC DNA]</scope>
    <source>
        <strain evidence="1 2">JS278</strain>
    </source>
</reference>
<accession>A0A344URI0</accession>
<dbReference type="EMBL" id="CP025198">
    <property type="protein sequence ID" value="AXE37878.1"/>
    <property type="molecule type" value="Genomic_DNA"/>
</dbReference>
<sequence length="193" mass="20692">MAVPLTLAAGSPDLLDALTARILADAHGSRPVVILDGGSGSGKTTLANRLVAALEAASGSAWQLVHDDFYPGWAGLSAAWTVIPGEILAAHDPGYRMWDWKAGAPGERRSLDPHRPILVEACGALTPASAALATTTIWIQADAAVRKQRALARDGDMFEPWWALWAVQEELHRLRHRPGHLADVRIVCEELSS</sequence>
<dbReference type="GO" id="GO:0016301">
    <property type="term" value="F:kinase activity"/>
    <property type="evidence" value="ECO:0007669"/>
    <property type="project" value="UniProtKB-KW"/>
</dbReference>
<name>A0A344URI0_9ACTN</name>
<dbReference type="KEGG" id="acij:JS278_00687"/>
<dbReference type="AlphaFoldDB" id="A0A344URI0"/>
<dbReference type="OrthoDB" id="3237545at2"/>
<evidence type="ECO:0000313" key="2">
    <source>
        <dbReference type="Proteomes" id="UP000251995"/>
    </source>
</evidence>
<evidence type="ECO:0000313" key="1">
    <source>
        <dbReference type="EMBL" id="AXE37878.1"/>
    </source>
</evidence>
<dbReference type="InterPro" id="IPR027417">
    <property type="entry name" value="P-loop_NTPase"/>
</dbReference>
<gene>
    <name evidence="1" type="primary">cmk_1</name>
    <name evidence="1" type="ORF">JS278_00687</name>
</gene>
<keyword evidence="1" id="KW-0418">Kinase</keyword>
<keyword evidence="2" id="KW-1185">Reference proteome</keyword>
<proteinExistence type="predicted"/>